<keyword evidence="3" id="KW-1185">Reference proteome</keyword>
<protein>
    <submittedName>
        <fullName evidence="2">Uncharacterized protein</fullName>
    </submittedName>
</protein>
<keyword evidence="2" id="KW-0614">Plasmid</keyword>
<proteinExistence type="predicted"/>
<keyword evidence="1" id="KW-1133">Transmembrane helix</keyword>
<reference evidence="2 3" key="1">
    <citation type="submission" date="2019-11" db="EMBL/GenBank/DDBJ databases">
        <title>Comparison of genomes from free-living endosymbiotic cyanobacteria isolated from Azolla.</title>
        <authorList>
            <person name="Thiel T."/>
            <person name="Pratte B."/>
        </authorList>
    </citation>
    <scope>NUCLEOTIDE SEQUENCE [LARGE SCALE GENOMIC DNA]</scope>
    <source>
        <strain evidence="2 3">N2B</strain>
        <plasmid evidence="2">pN2B-B</plasmid>
    </source>
</reference>
<evidence type="ECO:0000256" key="1">
    <source>
        <dbReference type="SAM" id="Phobius"/>
    </source>
</evidence>
<dbReference type="EMBL" id="JACKZP010000303">
    <property type="protein sequence ID" value="MBC1305825.1"/>
    <property type="molecule type" value="Genomic_DNA"/>
</dbReference>
<keyword evidence="1" id="KW-0472">Membrane</keyword>
<gene>
    <name evidence="2" type="ORF">GNE12_28480</name>
</gene>
<comment type="caution">
    <text evidence="2">The sequence shown here is derived from an EMBL/GenBank/DDBJ whole genome shotgun (WGS) entry which is preliminary data.</text>
</comment>
<name>A0ABR6SHF7_ANAVA</name>
<evidence type="ECO:0000313" key="2">
    <source>
        <dbReference type="EMBL" id="MBC1305825.1"/>
    </source>
</evidence>
<dbReference type="GeneID" id="58727518"/>
<sequence>MNPATIEIHEFSTGIRPEKTADNGWVSRGFTGQYMNMTLPSVPSPVERSIANREFAVTEGASSDQPAIIGRVVGSGENVWSVVAVVTRGRDEIGRSLSVYRYFLCQGDKENLRLILAWWERQGMPKFNPFDSKTVRQPNLFDVNSVPPPNISQEARDLPMDSSDPILLTPTHQYNLQTINILAIRKFNTHSNGQPASWAFNVEALEQPRRFQVIQAASQRAYEILNRAIKNFPQFSAPVIADEEALKSAIRSLINSSQVKPEAIQAIIEALQNQQISKEYWHSLFDGQGAQTAYNQKIYSPQMVKLITLRAMVIPETITEFLAWLNVKHPKDKPDENQIVSLDFQASVRSKFPKEKLADGIKYILPKLLKQTIKPESVYWLFSNNSAWVSCRKQFIEDTVNDLNVIKEHFLNTQGKSTFPNELLKCDSENWKKLISYWKMVYSGKSYVEYYQPFAELFEYIKEYYLSAYFYQVSRGLVPKDIFDKVAQKNNIRSNSMTVLDLRLEREVTWFESLLNFILQEFIVPIQIVIPLSIFIFIGGLFVGSRFLAPEQSTVKQPIFKESSTISGNQGDRDIPEFNKNGQIKSNTSVSGSDIPLELNNKKTPTATLKSLDLNKGLQKFNTTSKVIQKIVSELANELNRDPQEIQTALKFILKDTQLDYAGAIDQERNGTDLVKEQKRWVRAIYKYQEGIDPSNAYGIMTDPENQSGGKTYKDLKQDIKKYFNPDYQGENPPRIR</sequence>
<accession>A0ABR6SHF7</accession>
<geneLocation type="plasmid" evidence="2">
    <name>pN2B-B</name>
</geneLocation>
<dbReference type="RefSeq" id="WP_011316647.1">
    <property type="nucleotide sequence ID" value="NZ_JACKZP010000303.1"/>
</dbReference>
<organism evidence="2 3">
    <name type="scientific">Trichormus variabilis N2B</name>
    <dbReference type="NCBI Taxonomy" id="2681315"/>
    <lineage>
        <taxon>Bacteria</taxon>
        <taxon>Bacillati</taxon>
        <taxon>Cyanobacteriota</taxon>
        <taxon>Cyanophyceae</taxon>
        <taxon>Nostocales</taxon>
        <taxon>Nostocaceae</taxon>
        <taxon>Trichormus</taxon>
    </lineage>
</organism>
<keyword evidence="1" id="KW-0812">Transmembrane</keyword>
<feature type="transmembrane region" description="Helical" evidence="1">
    <location>
        <begin position="522"/>
        <end position="543"/>
    </location>
</feature>
<evidence type="ECO:0000313" key="3">
    <source>
        <dbReference type="Proteomes" id="UP000570851"/>
    </source>
</evidence>
<dbReference type="Proteomes" id="UP000570851">
    <property type="component" value="Unassembled WGS sequence"/>
</dbReference>